<proteinExistence type="predicted"/>
<feature type="non-terminal residue" evidence="2">
    <location>
        <position position="1"/>
    </location>
</feature>
<keyword evidence="3" id="KW-1185">Reference proteome</keyword>
<dbReference type="EMBL" id="MIGC01013061">
    <property type="protein sequence ID" value="PHJ14654.1"/>
    <property type="molecule type" value="Genomic_DNA"/>
</dbReference>
<name>A0A2C6KE04_9APIC</name>
<comment type="caution">
    <text evidence="2">The sequence shown here is derived from an EMBL/GenBank/DDBJ whole genome shotgun (WGS) entry which is preliminary data.</text>
</comment>
<feature type="compositionally biased region" description="Basic and acidic residues" evidence="1">
    <location>
        <begin position="23"/>
        <end position="32"/>
    </location>
</feature>
<dbReference type="GeneID" id="94434845"/>
<feature type="non-terminal residue" evidence="2">
    <location>
        <position position="84"/>
    </location>
</feature>
<sequence length="84" mass="8503">KAPPSGGLSSAKNEGGDLGDSAPNEKSEREAQGLDDPEGPEGGERRSSTTRSQKNGGGVGWGVVGHSGENEAVNPSEERNAGEE</sequence>
<organism evidence="2 3">
    <name type="scientific">Cystoisospora suis</name>
    <dbReference type="NCBI Taxonomy" id="483139"/>
    <lineage>
        <taxon>Eukaryota</taxon>
        <taxon>Sar</taxon>
        <taxon>Alveolata</taxon>
        <taxon>Apicomplexa</taxon>
        <taxon>Conoidasida</taxon>
        <taxon>Coccidia</taxon>
        <taxon>Eucoccidiorida</taxon>
        <taxon>Eimeriorina</taxon>
        <taxon>Sarcocystidae</taxon>
        <taxon>Cystoisospora</taxon>
    </lineage>
</organism>
<dbReference type="Proteomes" id="UP000221165">
    <property type="component" value="Unassembled WGS sequence"/>
</dbReference>
<dbReference type="AlphaFoldDB" id="A0A2C6KE04"/>
<accession>A0A2C6KE04</accession>
<dbReference type="VEuPathDB" id="ToxoDB:CSUI_011536"/>
<reference evidence="2 3" key="1">
    <citation type="journal article" date="2017" name="Int. J. Parasitol.">
        <title>The genome of the protozoan parasite Cystoisospora suis and a reverse vaccinology approach to identify vaccine candidates.</title>
        <authorList>
            <person name="Palmieri N."/>
            <person name="Shrestha A."/>
            <person name="Ruttkowski B."/>
            <person name="Beck T."/>
            <person name="Vogl C."/>
            <person name="Tomley F."/>
            <person name="Blake D.P."/>
            <person name="Joachim A."/>
        </authorList>
    </citation>
    <scope>NUCLEOTIDE SEQUENCE [LARGE SCALE GENOMIC DNA]</scope>
    <source>
        <strain evidence="2 3">Wien I</strain>
    </source>
</reference>
<protein>
    <submittedName>
        <fullName evidence="2">Uncharacterized protein</fullName>
    </submittedName>
</protein>
<dbReference type="RefSeq" id="XP_067916390.1">
    <property type="nucleotide sequence ID" value="XM_068071634.1"/>
</dbReference>
<evidence type="ECO:0000313" key="3">
    <source>
        <dbReference type="Proteomes" id="UP000221165"/>
    </source>
</evidence>
<evidence type="ECO:0000256" key="1">
    <source>
        <dbReference type="SAM" id="MobiDB-lite"/>
    </source>
</evidence>
<feature type="region of interest" description="Disordered" evidence="1">
    <location>
        <begin position="1"/>
        <end position="84"/>
    </location>
</feature>
<feature type="compositionally biased region" description="Gly residues" evidence="1">
    <location>
        <begin position="55"/>
        <end position="65"/>
    </location>
</feature>
<evidence type="ECO:0000313" key="2">
    <source>
        <dbReference type="EMBL" id="PHJ14654.1"/>
    </source>
</evidence>
<gene>
    <name evidence="2" type="ORF">CSUI_011536</name>
</gene>